<dbReference type="InterPro" id="IPR025714">
    <property type="entry name" value="Methyltranfer_dom"/>
</dbReference>
<name>A0ABQ3VS68_9CHLR</name>
<comment type="caution">
    <text evidence="2">The sequence shown here is derived from an EMBL/GenBank/DDBJ whole genome shotgun (WGS) entry which is preliminary data.</text>
</comment>
<reference evidence="2 3" key="1">
    <citation type="journal article" date="2021" name="Int. J. Syst. Evol. Microbiol.">
        <title>Reticulibacter mediterranei gen. nov., sp. nov., within the new family Reticulibacteraceae fam. nov., and Ktedonospora formicarum gen. nov., sp. nov., Ktedonobacter robiniae sp. nov., Dictyobacter formicarum sp. nov. and Dictyobacter arantiisoli sp. nov., belonging to the class Ktedonobacteria.</title>
        <authorList>
            <person name="Yabe S."/>
            <person name="Zheng Y."/>
            <person name="Wang C.M."/>
            <person name="Sakai Y."/>
            <person name="Abe K."/>
            <person name="Yokota A."/>
            <person name="Donadio S."/>
            <person name="Cavaletti L."/>
            <person name="Monciardini P."/>
        </authorList>
    </citation>
    <scope>NUCLEOTIDE SEQUENCE [LARGE SCALE GENOMIC DNA]</scope>
    <source>
        <strain evidence="2 3">SOSP1-9</strain>
    </source>
</reference>
<evidence type="ECO:0000259" key="1">
    <source>
        <dbReference type="Pfam" id="PF13847"/>
    </source>
</evidence>
<keyword evidence="3" id="KW-1185">Reference proteome</keyword>
<dbReference type="Proteomes" id="UP000635565">
    <property type="component" value="Unassembled WGS sequence"/>
</dbReference>
<sequence length="309" mass="35144">MAVNNVVHVNECGLPLNAIAWLVKHHQSKIHERTQMIRDLQLEEGCFVIDAGCGPGLWTPLLAQAIGVTGTILGIDISTEALVTAQRRNHNTWYRQQVQYKRATLEQLPVEQGTADVIFSANVSQYLPDPVATFAAMGPYLKQDGRIVIKDIDFGTMKFHSIDPLLQKRVFQARALWEAERVDHDYAYEDSWVGSKLAHYLQAAGYKDIQENAYRIVRHHVLPADFRFYLQGIAEWFVCEGAPYLSLDDVTNWLQCFTDEENSVLDQPDFASEETEYVVAGRWDGAAPRFYVDMHIEIPHREPLLVAND</sequence>
<dbReference type="EMBL" id="BNJJ01000027">
    <property type="protein sequence ID" value="GHO88760.1"/>
    <property type="molecule type" value="Genomic_DNA"/>
</dbReference>
<dbReference type="RefSeq" id="WP_201366308.1">
    <property type="nucleotide sequence ID" value="NZ_BNJJ01000027.1"/>
</dbReference>
<dbReference type="Gene3D" id="3.40.50.150">
    <property type="entry name" value="Vaccinia Virus protein VP39"/>
    <property type="match status" value="1"/>
</dbReference>
<proteinExistence type="predicted"/>
<dbReference type="SUPFAM" id="SSF53335">
    <property type="entry name" value="S-adenosyl-L-methionine-dependent methyltransferases"/>
    <property type="match status" value="1"/>
</dbReference>
<dbReference type="InterPro" id="IPR029063">
    <property type="entry name" value="SAM-dependent_MTases_sf"/>
</dbReference>
<dbReference type="CDD" id="cd02440">
    <property type="entry name" value="AdoMet_MTases"/>
    <property type="match status" value="1"/>
</dbReference>
<evidence type="ECO:0000313" key="2">
    <source>
        <dbReference type="EMBL" id="GHO88760.1"/>
    </source>
</evidence>
<feature type="domain" description="Methyltransferase" evidence="1">
    <location>
        <begin position="43"/>
        <end position="161"/>
    </location>
</feature>
<evidence type="ECO:0000313" key="3">
    <source>
        <dbReference type="Proteomes" id="UP000635565"/>
    </source>
</evidence>
<accession>A0ABQ3VS68</accession>
<protein>
    <recommendedName>
        <fullName evidence="1">Methyltransferase domain-containing protein</fullName>
    </recommendedName>
</protein>
<organism evidence="2 3">
    <name type="scientific">Dictyobacter formicarum</name>
    <dbReference type="NCBI Taxonomy" id="2778368"/>
    <lineage>
        <taxon>Bacteria</taxon>
        <taxon>Bacillati</taxon>
        <taxon>Chloroflexota</taxon>
        <taxon>Ktedonobacteria</taxon>
        <taxon>Ktedonobacterales</taxon>
        <taxon>Dictyobacteraceae</taxon>
        <taxon>Dictyobacter</taxon>
    </lineage>
</organism>
<gene>
    <name evidence="2" type="ORF">KSZ_67660</name>
</gene>
<dbReference type="PANTHER" id="PTHR43861">
    <property type="entry name" value="TRANS-ACONITATE 2-METHYLTRANSFERASE-RELATED"/>
    <property type="match status" value="1"/>
</dbReference>
<dbReference type="Pfam" id="PF13847">
    <property type="entry name" value="Methyltransf_31"/>
    <property type="match status" value="1"/>
</dbReference>